<proteinExistence type="predicted"/>
<dbReference type="AlphaFoldDB" id="A0A0B0NDI7"/>
<dbReference type="Proteomes" id="UP000032142">
    <property type="component" value="Unassembled WGS sequence"/>
</dbReference>
<organism evidence="1 2">
    <name type="scientific">Gossypium arboreum</name>
    <name type="common">Tree cotton</name>
    <name type="synonym">Gossypium nanking</name>
    <dbReference type="NCBI Taxonomy" id="29729"/>
    <lineage>
        <taxon>Eukaryota</taxon>
        <taxon>Viridiplantae</taxon>
        <taxon>Streptophyta</taxon>
        <taxon>Embryophyta</taxon>
        <taxon>Tracheophyta</taxon>
        <taxon>Spermatophyta</taxon>
        <taxon>Magnoliopsida</taxon>
        <taxon>eudicotyledons</taxon>
        <taxon>Gunneridae</taxon>
        <taxon>Pentapetalae</taxon>
        <taxon>rosids</taxon>
        <taxon>malvids</taxon>
        <taxon>Malvales</taxon>
        <taxon>Malvaceae</taxon>
        <taxon>Malvoideae</taxon>
        <taxon>Gossypium</taxon>
    </lineage>
</organism>
<reference evidence="2" key="1">
    <citation type="submission" date="2014-09" db="EMBL/GenBank/DDBJ databases">
        <authorList>
            <person name="Mudge J."/>
            <person name="Ramaraj T."/>
            <person name="Lindquist I.E."/>
            <person name="Bharti A.K."/>
            <person name="Sundararajan A."/>
            <person name="Cameron C.T."/>
            <person name="Woodward J.E."/>
            <person name="May G.D."/>
            <person name="Brubaker C."/>
            <person name="Broadhvest J."/>
            <person name="Wilkins T.A."/>
        </authorList>
    </citation>
    <scope>NUCLEOTIDE SEQUENCE</scope>
    <source>
        <strain evidence="2">cv. AKA8401</strain>
    </source>
</reference>
<accession>A0A0B0NDI7</accession>
<gene>
    <name evidence="1" type="ORF">F383_11679</name>
</gene>
<dbReference type="EMBL" id="KN392435">
    <property type="protein sequence ID" value="KHG09849.1"/>
    <property type="molecule type" value="Genomic_DNA"/>
</dbReference>
<evidence type="ECO:0000313" key="1">
    <source>
        <dbReference type="EMBL" id="KHG09849.1"/>
    </source>
</evidence>
<keyword evidence="2" id="KW-1185">Reference proteome</keyword>
<sequence>MAVQAVRQHPSRSIRAKTRRHSCMWLYPVVFRRSLG</sequence>
<protein>
    <submittedName>
        <fullName evidence="1">Uncharacterized protein</fullName>
    </submittedName>
</protein>
<name>A0A0B0NDI7_GOSAR</name>
<evidence type="ECO:0000313" key="2">
    <source>
        <dbReference type="Proteomes" id="UP000032142"/>
    </source>
</evidence>